<protein>
    <recommendedName>
        <fullName evidence="2">Lipid/polyisoprenoid-binding YceI-like domain-containing protein</fullName>
    </recommendedName>
</protein>
<comment type="caution">
    <text evidence="3">The sequence shown here is derived from an EMBL/GenBank/DDBJ whole genome shotgun (WGS) entry which is preliminary data.</text>
</comment>
<reference evidence="3 4" key="1">
    <citation type="journal article" date="2015" name="BMC Genomics">
        <title>Genome mining reveals unlocked bioactive potential of marine Gram-negative bacteria.</title>
        <authorList>
            <person name="Machado H."/>
            <person name="Sonnenschein E.C."/>
            <person name="Melchiorsen J."/>
            <person name="Gram L."/>
        </authorList>
    </citation>
    <scope>NUCLEOTIDE SEQUENCE [LARGE SCALE GENOMIC DNA]</scope>
    <source>
        <strain evidence="3 4">S2471</strain>
    </source>
</reference>
<dbReference type="SMART" id="SM00867">
    <property type="entry name" value="YceI"/>
    <property type="match status" value="1"/>
</dbReference>
<proteinExistence type="predicted"/>
<dbReference type="SUPFAM" id="SSF101874">
    <property type="entry name" value="YceI-like"/>
    <property type="match status" value="1"/>
</dbReference>
<evidence type="ECO:0000313" key="3">
    <source>
        <dbReference type="EMBL" id="KJZ07102.1"/>
    </source>
</evidence>
<feature type="signal peptide" evidence="1">
    <location>
        <begin position="1"/>
        <end position="19"/>
    </location>
</feature>
<keyword evidence="4" id="KW-1185">Reference proteome</keyword>
<name>A0A0F4QKB7_9GAMM</name>
<dbReference type="InterPro" id="IPR007372">
    <property type="entry name" value="Lipid/polyisoprenoid-bd_YceI"/>
</dbReference>
<dbReference type="Pfam" id="PF04264">
    <property type="entry name" value="YceI"/>
    <property type="match status" value="1"/>
</dbReference>
<feature type="domain" description="Lipid/polyisoprenoid-binding YceI-like" evidence="2">
    <location>
        <begin position="19"/>
        <end position="186"/>
    </location>
</feature>
<sequence length="187" mass="20258">MLKPLLFSVLGLSAQFAQAWQLDAAHSDVSFTSIKAGSVAENHHFKQLSGTINPAGELDLRLDLSSIESLIPIRNERMQKMLFDVAKFPEAKITANVSQHLKALKPGVQIIRQVPVTLSLHGQVATLNVDLVVNKGAQQLQVTPLRAVLINSRDFGLDSGIEALRKVAGLNTIATAVPVTFNLVFSE</sequence>
<dbReference type="EMBL" id="JXYA01000041">
    <property type="protein sequence ID" value="KJZ07102.1"/>
    <property type="molecule type" value="Genomic_DNA"/>
</dbReference>
<dbReference type="InterPro" id="IPR027016">
    <property type="entry name" value="UCP029811"/>
</dbReference>
<dbReference type="PATRIC" id="fig|43658.5.peg.3507"/>
<dbReference type="AlphaFoldDB" id="A0A0F4QKB7"/>
<dbReference type="PANTHER" id="PTHR34406">
    <property type="entry name" value="PROTEIN YCEI"/>
    <property type="match status" value="1"/>
</dbReference>
<evidence type="ECO:0000259" key="2">
    <source>
        <dbReference type="SMART" id="SM00867"/>
    </source>
</evidence>
<evidence type="ECO:0000313" key="4">
    <source>
        <dbReference type="Proteomes" id="UP000033452"/>
    </source>
</evidence>
<dbReference type="InterPro" id="IPR036761">
    <property type="entry name" value="TTHA0802/YceI-like_sf"/>
</dbReference>
<dbReference type="OrthoDB" id="9793816at2"/>
<accession>A0A0F4QKB7</accession>
<gene>
    <name evidence="3" type="ORF">TW77_16595</name>
</gene>
<dbReference type="Gene3D" id="2.40.128.110">
    <property type="entry name" value="Lipid/polyisoprenoid-binding, YceI-like"/>
    <property type="match status" value="1"/>
</dbReference>
<dbReference type="PIRSF" id="PIRSF029811">
    <property type="entry name" value="UCP029811"/>
    <property type="match status" value="1"/>
</dbReference>
<dbReference type="RefSeq" id="WP_046006099.1">
    <property type="nucleotide sequence ID" value="NZ_JXYA01000041.1"/>
</dbReference>
<organism evidence="3 4">
    <name type="scientific">Pseudoalteromonas rubra</name>
    <dbReference type="NCBI Taxonomy" id="43658"/>
    <lineage>
        <taxon>Bacteria</taxon>
        <taxon>Pseudomonadati</taxon>
        <taxon>Pseudomonadota</taxon>
        <taxon>Gammaproteobacteria</taxon>
        <taxon>Alteromonadales</taxon>
        <taxon>Pseudoalteromonadaceae</taxon>
        <taxon>Pseudoalteromonas</taxon>
    </lineage>
</organism>
<keyword evidence="1" id="KW-0732">Signal</keyword>
<dbReference type="Proteomes" id="UP000033452">
    <property type="component" value="Unassembled WGS sequence"/>
</dbReference>
<evidence type="ECO:0000256" key="1">
    <source>
        <dbReference type="SAM" id="SignalP"/>
    </source>
</evidence>
<feature type="chain" id="PRO_5002475639" description="Lipid/polyisoprenoid-binding YceI-like domain-containing protein" evidence="1">
    <location>
        <begin position="20"/>
        <end position="187"/>
    </location>
</feature>
<dbReference type="PANTHER" id="PTHR34406:SF1">
    <property type="entry name" value="PROTEIN YCEI"/>
    <property type="match status" value="1"/>
</dbReference>